<evidence type="ECO:0000259" key="2">
    <source>
        <dbReference type="Pfam" id="PF20469"/>
    </source>
</evidence>
<comment type="caution">
    <text evidence="3">The sequence shown here is derived from an EMBL/GenBank/DDBJ whole genome shotgun (WGS) entry which is preliminary data.</text>
</comment>
<protein>
    <submittedName>
        <fullName evidence="3">Uncharacterized protein</fullName>
    </submittedName>
</protein>
<dbReference type="InterPro" id="IPR051396">
    <property type="entry name" value="Bact_Antivir_Def_Nuclease"/>
</dbReference>
<feature type="domain" description="OLD protein-like TOPRIM" evidence="2">
    <location>
        <begin position="227"/>
        <end position="292"/>
    </location>
</feature>
<accession>W1WP86</accession>
<dbReference type="InterPro" id="IPR041685">
    <property type="entry name" value="AAA_GajA/Old/RecF-like"/>
</dbReference>
<dbReference type="Pfam" id="PF13175">
    <property type="entry name" value="AAA_15"/>
    <property type="match status" value="1"/>
</dbReference>
<dbReference type="AlphaFoldDB" id="W1WP86"/>
<feature type="domain" description="Endonuclease GajA/Old nuclease/RecF-like AAA" evidence="1">
    <location>
        <begin position="49"/>
        <end position="181"/>
    </location>
</feature>
<dbReference type="EMBL" id="AZMM01018483">
    <property type="protein sequence ID" value="ETJ19736.1"/>
    <property type="molecule type" value="Genomic_DNA"/>
</dbReference>
<dbReference type="Gene3D" id="3.40.50.300">
    <property type="entry name" value="P-loop containing nucleotide triphosphate hydrolases"/>
    <property type="match status" value="1"/>
</dbReference>
<dbReference type="InterPro" id="IPR034139">
    <property type="entry name" value="TOPRIM_OLD"/>
</dbReference>
<evidence type="ECO:0000259" key="1">
    <source>
        <dbReference type="Pfam" id="PF13175"/>
    </source>
</evidence>
<dbReference type="Pfam" id="PF20469">
    <property type="entry name" value="OLD-like_TOPRIM"/>
    <property type="match status" value="1"/>
</dbReference>
<dbReference type="InterPro" id="IPR027417">
    <property type="entry name" value="P-loop_NTPase"/>
</dbReference>
<dbReference type="SUPFAM" id="SSF52540">
    <property type="entry name" value="P-loop containing nucleoside triphosphate hydrolases"/>
    <property type="match status" value="1"/>
</dbReference>
<proteinExistence type="predicted"/>
<dbReference type="CDD" id="cd01026">
    <property type="entry name" value="TOPRIM_OLD"/>
    <property type="match status" value="1"/>
</dbReference>
<sequence length="429" mass="49504">MDFSKTKGAGLFLNYIVGHYVDNKGSNVSYLKKDAVKGLEKYTETTLKNLSVFERFNIYPEMEGDVKELLSRILVLKDNNNMELSETGYGVQFNMLIILSIFEKIIDFAKKRKDEKTFSTILIFDEPEIHLYPYLQRTIVKDILKIAKGEDEKFNKILKKLFDIDKIDGQVIIATHSSNIIEKDYKKIIRLFSNNNLVDGISGESLELSEKDNKQLEMQFEYVKEAIFAKAVIIVEGESEFGCFNKFAEKMNIDFDRSSIALIKANGANSIIPLMDMFNAFGIQSVGVIDRDKESETQSAVHLNRFYTTSKCFDSEIVENIITKRKYKKLEEILVAYDQHGINRNIQKGKLEKIIKDFRYEDVTVNKDYRFDQVTHSDRIYKVMYVAWFENNKGVLLGKIIGDLLSKNEIPICYQNAIKKVKELSDING</sequence>
<dbReference type="PANTHER" id="PTHR43581:SF2">
    <property type="entry name" value="EXCINUCLEASE ATPASE SUBUNIT"/>
    <property type="match status" value="1"/>
</dbReference>
<reference evidence="3" key="1">
    <citation type="submission" date="2013-12" db="EMBL/GenBank/DDBJ databases">
        <title>A Varibaculum cambriense genome reconstructed from a premature infant gut community with otherwise low bacterial novelty that shifts toward anaerobic metabolism during the third week of life.</title>
        <authorList>
            <person name="Brown C.T."/>
            <person name="Sharon I."/>
            <person name="Thomas B.C."/>
            <person name="Castelle C.J."/>
            <person name="Morowitz M.J."/>
            <person name="Banfield J.F."/>
        </authorList>
    </citation>
    <scope>NUCLEOTIDE SEQUENCE</scope>
</reference>
<evidence type="ECO:0000313" key="3">
    <source>
        <dbReference type="EMBL" id="ETJ19736.1"/>
    </source>
</evidence>
<dbReference type="PANTHER" id="PTHR43581">
    <property type="entry name" value="ATP/GTP PHOSPHATASE"/>
    <property type="match status" value="1"/>
</dbReference>
<organism evidence="3">
    <name type="scientific">human gut metagenome</name>
    <dbReference type="NCBI Taxonomy" id="408170"/>
    <lineage>
        <taxon>unclassified sequences</taxon>
        <taxon>metagenomes</taxon>
        <taxon>organismal metagenomes</taxon>
    </lineage>
</organism>
<gene>
    <name evidence="3" type="ORF">Q604_UNBC18483G0002</name>
</gene>
<name>W1WP86_9ZZZZ</name>